<reference evidence="4" key="1">
    <citation type="submission" date="2018-02" db="EMBL/GenBank/DDBJ databases">
        <title>Genome sequencing of Solimonas sp. HR-BB.</title>
        <authorList>
            <person name="Lee Y."/>
            <person name="Jeon C.O."/>
        </authorList>
    </citation>
    <scope>NUCLEOTIDE SEQUENCE [LARGE SCALE GENOMIC DNA]</scope>
    <source>
        <strain evidence="4">HR-U</strain>
    </source>
</reference>
<dbReference type="Proteomes" id="UP000239590">
    <property type="component" value="Unassembled WGS sequence"/>
</dbReference>
<evidence type="ECO:0000256" key="1">
    <source>
        <dbReference type="SAM" id="MobiDB-lite"/>
    </source>
</evidence>
<name>A0A2S7IIS4_9BACT</name>
<evidence type="ECO:0000313" key="3">
    <source>
        <dbReference type="EMBL" id="PQA56176.1"/>
    </source>
</evidence>
<feature type="chain" id="PRO_5015629232" description="Lipocalin-like domain-containing protein" evidence="2">
    <location>
        <begin position="23"/>
        <end position="154"/>
    </location>
</feature>
<dbReference type="PROSITE" id="PS51257">
    <property type="entry name" value="PROKAR_LIPOPROTEIN"/>
    <property type="match status" value="1"/>
</dbReference>
<proteinExistence type="predicted"/>
<keyword evidence="2" id="KW-0732">Signal</keyword>
<dbReference type="EMBL" id="PTRA01000003">
    <property type="protein sequence ID" value="PQA56176.1"/>
    <property type="molecule type" value="Genomic_DNA"/>
</dbReference>
<comment type="caution">
    <text evidence="3">The sequence shown here is derived from an EMBL/GenBank/DDBJ whole genome shotgun (WGS) entry which is preliminary data.</text>
</comment>
<evidence type="ECO:0000256" key="2">
    <source>
        <dbReference type="SAM" id="SignalP"/>
    </source>
</evidence>
<dbReference type="OrthoDB" id="964758at2"/>
<evidence type="ECO:0000313" key="4">
    <source>
        <dbReference type="Proteomes" id="UP000239590"/>
    </source>
</evidence>
<gene>
    <name evidence="3" type="ORF">C5O19_17635</name>
</gene>
<dbReference type="AlphaFoldDB" id="A0A2S7IIS4"/>
<feature type="signal peptide" evidence="2">
    <location>
        <begin position="1"/>
        <end position="22"/>
    </location>
</feature>
<organism evidence="3 4">
    <name type="scientific">Siphonobacter curvatus</name>
    <dbReference type="NCBI Taxonomy" id="2094562"/>
    <lineage>
        <taxon>Bacteria</taxon>
        <taxon>Pseudomonadati</taxon>
        <taxon>Bacteroidota</taxon>
        <taxon>Cytophagia</taxon>
        <taxon>Cytophagales</taxon>
        <taxon>Cytophagaceae</taxon>
        <taxon>Siphonobacter</taxon>
    </lineage>
</organism>
<accession>A0A2S7IIS4</accession>
<sequence length="154" mass="17132">MQMKRYLLSYSLLALTVLIASSCKKPNSKPVSEIIRKVWTVNTVKENNTLVYTKGGASNIKTTYSKFKLDLSNVAQQTVRWTTIDDVTFVGNWTISSDNKKLTLTNLQPQPTGSNGTVEFNINGSPTETQLNLTRTTPDPKTGNTTNEYQLVNP</sequence>
<evidence type="ECO:0008006" key="5">
    <source>
        <dbReference type="Google" id="ProtNLM"/>
    </source>
</evidence>
<feature type="region of interest" description="Disordered" evidence="1">
    <location>
        <begin position="110"/>
        <end position="154"/>
    </location>
</feature>
<keyword evidence="4" id="KW-1185">Reference proteome</keyword>
<protein>
    <recommendedName>
        <fullName evidence="5">Lipocalin-like domain-containing protein</fullName>
    </recommendedName>
</protein>